<dbReference type="Proteomes" id="UP000602653">
    <property type="component" value="Chromosome"/>
</dbReference>
<dbReference type="SMART" id="SM00858">
    <property type="entry name" value="SAF"/>
    <property type="match status" value="1"/>
</dbReference>
<gene>
    <name evidence="2" type="ORF">JTE88_07940</name>
</gene>
<organism evidence="2 3">
    <name type="scientific">Arcanobacterium phocisimile</name>
    <dbReference type="NCBI Taxonomy" id="1302235"/>
    <lineage>
        <taxon>Bacteria</taxon>
        <taxon>Bacillati</taxon>
        <taxon>Actinomycetota</taxon>
        <taxon>Actinomycetes</taxon>
        <taxon>Actinomycetales</taxon>
        <taxon>Actinomycetaceae</taxon>
        <taxon>Arcanobacterium</taxon>
    </lineage>
</organism>
<proteinExistence type="predicted"/>
<protein>
    <recommendedName>
        <fullName evidence="1">SAF domain-containing protein</fullName>
    </recommendedName>
</protein>
<dbReference type="RefSeq" id="WP_204424170.1">
    <property type="nucleotide sequence ID" value="NZ_CP070228.1"/>
</dbReference>
<evidence type="ECO:0000313" key="3">
    <source>
        <dbReference type="Proteomes" id="UP000602653"/>
    </source>
</evidence>
<sequence length="220" mass="23796">MPTTIQKYQRLRAAMWRWRWAGITLIAALSIQQVTTALELSHQTPHHTFVASTDLPAGHEITSDDLQTQLVHELLPGMPSDATDLLGLHLLTSVTAGSPITKNQVLSPDFLNQAPPGFVIASVLLADTGGLSMLQTGSYVDLFAPASENFDNRTPEAVLLAQHIRVAGIAHDTGDSNFFRDVPDTTRFFLEIPESAVKVILGAGTHTPLIAVVSRSSQIQ</sequence>
<feature type="domain" description="SAF" evidence="1">
    <location>
        <begin position="46"/>
        <end position="106"/>
    </location>
</feature>
<dbReference type="EMBL" id="CP070228">
    <property type="protein sequence ID" value="QRV01998.1"/>
    <property type="molecule type" value="Genomic_DNA"/>
</dbReference>
<evidence type="ECO:0000259" key="1">
    <source>
        <dbReference type="SMART" id="SM00858"/>
    </source>
</evidence>
<accession>A0ABX7IFU0</accession>
<keyword evidence="3" id="KW-1185">Reference proteome</keyword>
<dbReference type="Pfam" id="PF08666">
    <property type="entry name" value="SAF"/>
    <property type="match status" value="1"/>
</dbReference>
<dbReference type="InterPro" id="IPR013974">
    <property type="entry name" value="SAF"/>
</dbReference>
<name>A0ABX7IFU0_9ACTO</name>
<dbReference type="CDD" id="cd11614">
    <property type="entry name" value="SAF_CpaB_FlgA_like"/>
    <property type="match status" value="1"/>
</dbReference>
<evidence type="ECO:0000313" key="2">
    <source>
        <dbReference type="EMBL" id="QRV01998.1"/>
    </source>
</evidence>
<reference evidence="2 3" key="1">
    <citation type="submission" date="2021-02" db="EMBL/GenBank/DDBJ databases">
        <title>Complete Genome Sequence of Arcanobacterium phocisimile strain DSM 26142T from a harbour seal.</title>
        <authorList>
            <person name="Borowiak M."/>
            <person name="Alssahen M."/>
            <person name="Malorny B."/>
            <person name="Laemmler C."/>
            <person name="Siebert U."/>
            <person name="Ploetz M."/>
            <person name="Abdulmawjood A."/>
        </authorList>
    </citation>
    <scope>NUCLEOTIDE SEQUENCE [LARGE SCALE GENOMIC DNA]</scope>
    <source>
        <strain evidence="2 3">DSM 26142</strain>
    </source>
</reference>